<dbReference type="HAMAP" id="MF_01940">
    <property type="entry name" value="RNA_CPDase"/>
    <property type="match status" value="1"/>
</dbReference>
<feature type="short sequence motif" description="HXTX 2" evidence="2">
    <location>
        <begin position="121"/>
        <end position="124"/>
    </location>
</feature>
<protein>
    <recommendedName>
        <fullName evidence="2">RNA 2',3'-cyclic phosphodiesterase</fullName>
        <shortName evidence="2">RNA 2',3'-CPDase</shortName>
        <ecNumber evidence="2">3.1.4.58</ecNumber>
    </recommendedName>
</protein>
<sequence>MPRLFTALTLPDDVRMWLTGLRGGLRGARFIDPENYHITLRFIGDVDERTADEVADALSRIRRAPVTVRLNGLGSFGNKKKPHSVWARVEPTPALMELQAEQERILQRIGLPAEARRYTPHVTVARLRGSTPKDVADWLTIRGGFSAPPFEAEAFDLLSSRDSVGGGPYVREERYPLSMALAA</sequence>
<comment type="catalytic activity">
    <reaction evidence="2">
        <text>a 3'-end 2',3'-cyclophospho-ribonucleotide-RNA + H2O = a 3'-end 2'-phospho-ribonucleotide-RNA + H(+)</text>
        <dbReference type="Rhea" id="RHEA:11828"/>
        <dbReference type="Rhea" id="RHEA-COMP:10464"/>
        <dbReference type="Rhea" id="RHEA-COMP:17353"/>
        <dbReference type="ChEBI" id="CHEBI:15377"/>
        <dbReference type="ChEBI" id="CHEBI:15378"/>
        <dbReference type="ChEBI" id="CHEBI:83064"/>
        <dbReference type="ChEBI" id="CHEBI:173113"/>
        <dbReference type="EC" id="3.1.4.58"/>
    </reaction>
</comment>
<dbReference type="AlphaFoldDB" id="A0A934IPL3"/>
<dbReference type="InterPro" id="IPR014051">
    <property type="entry name" value="Phosphoesterase_HXTX"/>
</dbReference>
<dbReference type="EC" id="3.1.4.58" evidence="2"/>
<feature type="short sequence motif" description="HXTX 1" evidence="2">
    <location>
        <begin position="37"/>
        <end position="40"/>
    </location>
</feature>
<feature type="domain" description="Phosphoesterase HXTX" evidence="3">
    <location>
        <begin position="9"/>
        <end position="86"/>
    </location>
</feature>
<proteinExistence type="inferred from homology"/>
<evidence type="ECO:0000313" key="4">
    <source>
        <dbReference type="EMBL" id="MBJ3778711.1"/>
    </source>
</evidence>
<dbReference type="Proteomes" id="UP000609531">
    <property type="component" value="Unassembled WGS sequence"/>
</dbReference>
<dbReference type="RefSeq" id="WP_198884613.1">
    <property type="nucleotide sequence ID" value="NZ_JAEKJA010000036.1"/>
</dbReference>
<evidence type="ECO:0000256" key="2">
    <source>
        <dbReference type="HAMAP-Rule" id="MF_01940"/>
    </source>
</evidence>
<dbReference type="InterPro" id="IPR009097">
    <property type="entry name" value="Cyclic_Pdiesterase"/>
</dbReference>
<name>A0A934IPL3_9HYPH</name>
<evidence type="ECO:0000259" key="3">
    <source>
        <dbReference type="Pfam" id="PF02834"/>
    </source>
</evidence>
<dbReference type="PANTHER" id="PTHR35561:SF1">
    <property type="entry name" value="RNA 2',3'-CYCLIC PHOSPHODIESTERASE"/>
    <property type="match status" value="1"/>
</dbReference>
<evidence type="ECO:0000313" key="5">
    <source>
        <dbReference type="Proteomes" id="UP000609531"/>
    </source>
</evidence>
<dbReference type="SUPFAM" id="SSF55144">
    <property type="entry name" value="LigT-like"/>
    <property type="match status" value="1"/>
</dbReference>
<feature type="domain" description="Phosphoesterase HXTX" evidence="3">
    <location>
        <begin position="92"/>
        <end position="167"/>
    </location>
</feature>
<feature type="active site" description="Proton acceptor" evidence="2">
    <location>
        <position position="121"/>
    </location>
</feature>
<organism evidence="4 5">
    <name type="scientific">Acuticoccus mangrovi</name>
    <dbReference type="NCBI Taxonomy" id="2796142"/>
    <lineage>
        <taxon>Bacteria</taxon>
        <taxon>Pseudomonadati</taxon>
        <taxon>Pseudomonadota</taxon>
        <taxon>Alphaproteobacteria</taxon>
        <taxon>Hyphomicrobiales</taxon>
        <taxon>Amorphaceae</taxon>
        <taxon>Acuticoccus</taxon>
    </lineage>
</organism>
<dbReference type="PANTHER" id="PTHR35561">
    <property type="entry name" value="RNA 2',3'-CYCLIC PHOSPHODIESTERASE"/>
    <property type="match status" value="1"/>
</dbReference>
<accession>A0A934IPL3</accession>
<dbReference type="Gene3D" id="3.90.1140.10">
    <property type="entry name" value="Cyclic phosphodiesterase"/>
    <property type="match status" value="1"/>
</dbReference>
<dbReference type="Pfam" id="PF02834">
    <property type="entry name" value="LigT_PEase"/>
    <property type="match status" value="2"/>
</dbReference>
<keyword evidence="1 2" id="KW-0378">Hydrolase</keyword>
<evidence type="ECO:0000256" key="1">
    <source>
        <dbReference type="ARBA" id="ARBA00022801"/>
    </source>
</evidence>
<feature type="active site" description="Proton donor" evidence="2">
    <location>
        <position position="37"/>
    </location>
</feature>
<gene>
    <name evidence="4" type="primary">thpR</name>
    <name evidence="4" type="ORF">JCR33_23630</name>
</gene>
<keyword evidence="5" id="KW-1185">Reference proteome</keyword>
<comment type="caution">
    <text evidence="4">The sequence shown here is derived from an EMBL/GenBank/DDBJ whole genome shotgun (WGS) entry which is preliminary data.</text>
</comment>
<comment type="function">
    <text evidence="2">Hydrolyzes RNA 2',3'-cyclic phosphodiester to an RNA 2'-phosphomonoester.</text>
</comment>
<comment type="similarity">
    <text evidence="2">Belongs to the 2H phosphoesterase superfamily. ThpR family.</text>
</comment>
<dbReference type="GO" id="GO:0004113">
    <property type="term" value="F:2',3'-cyclic-nucleotide 3'-phosphodiesterase activity"/>
    <property type="evidence" value="ECO:0007669"/>
    <property type="project" value="InterPro"/>
</dbReference>
<dbReference type="NCBIfam" id="TIGR02258">
    <property type="entry name" value="2_5_ligase"/>
    <property type="match status" value="1"/>
</dbReference>
<dbReference type="EMBL" id="JAEKJA010000036">
    <property type="protein sequence ID" value="MBJ3778711.1"/>
    <property type="molecule type" value="Genomic_DNA"/>
</dbReference>
<dbReference type="InterPro" id="IPR004175">
    <property type="entry name" value="RNA_CPDase"/>
</dbReference>
<dbReference type="GO" id="GO:0008664">
    <property type="term" value="F:RNA 2',3'-cyclic 3'-phosphodiesterase activity"/>
    <property type="evidence" value="ECO:0007669"/>
    <property type="project" value="UniProtKB-EC"/>
</dbReference>
<reference evidence="4" key="1">
    <citation type="submission" date="2020-12" db="EMBL/GenBank/DDBJ databases">
        <title>Bacterial taxonomy.</title>
        <authorList>
            <person name="Pan X."/>
        </authorList>
    </citation>
    <scope>NUCLEOTIDE SEQUENCE</scope>
    <source>
        <strain evidence="4">B2012</strain>
    </source>
</reference>